<evidence type="ECO:0000313" key="1">
    <source>
        <dbReference type="EMBL" id="TQJ14392.1"/>
    </source>
</evidence>
<evidence type="ECO:0000313" key="2">
    <source>
        <dbReference type="Proteomes" id="UP000320806"/>
    </source>
</evidence>
<dbReference type="AlphaFoldDB" id="A0A542EGC5"/>
<keyword evidence="2" id="KW-1185">Reference proteome</keyword>
<accession>A0A542EGC5</accession>
<organism evidence="1 2">
    <name type="scientific">Yimella lutea</name>
    <dbReference type="NCBI Taxonomy" id="587872"/>
    <lineage>
        <taxon>Bacteria</taxon>
        <taxon>Bacillati</taxon>
        <taxon>Actinomycetota</taxon>
        <taxon>Actinomycetes</taxon>
        <taxon>Micrococcales</taxon>
        <taxon>Dermacoccaceae</taxon>
        <taxon>Yimella</taxon>
    </lineage>
</organism>
<dbReference type="Pfam" id="PF13289">
    <property type="entry name" value="SIR2_2"/>
    <property type="match status" value="1"/>
</dbReference>
<dbReference type="Proteomes" id="UP000320806">
    <property type="component" value="Unassembled WGS sequence"/>
</dbReference>
<proteinExistence type="predicted"/>
<protein>
    <submittedName>
        <fullName evidence="1">SIR2-like protein</fullName>
    </submittedName>
</protein>
<gene>
    <name evidence="1" type="ORF">FB459_1850</name>
</gene>
<sequence length="390" mass="42688">MSAHDVVGFVNGLSEKLASRSRHVCVFLGAGASKACGLPDIAGLTEHVRGALTGDELTAFERLATGRNLEQVLSRLRRIATLLEESEDTVDGLTGEQAGALDVDICRLIIDKLTSATVTYEPMWRLASWAARAEYHRPVELFTVNYDLLVETGLEALGVPYFDGFVGTLRAQFRGDLVEGVGDAERGVQSVGASLPAFLVRLWKLHGSVHWVWSENENPTVVRLGMPAPGGQPAAIYPSDAKYDESRRVPFLVLQDRLRRALDEPETLTLITGYSFGDQHLNETIFNAARRRPRSEFIVFCYSAIPDEVAALAATTPNVQVVTRGEAVLGGIRQPWKKPDSIPADVWNGDKFLLGDFEFFTHFLARSSPPRGELESRLADLLAKAAVSNG</sequence>
<reference evidence="1 2" key="1">
    <citation type="submission" date="2019-06" db="EMBL/GenBank/DDBJ databases">
        <title>Sequencing the genomes of 1000 actinobacteria strains.</title>
        <authorList>
            <person name="Klenk H.-P."/>
        </authorList>
    </citation>
    <scope>NUCLEOTIDE SEQUENCE [LARGE SCALE GENOMIC DNA]</scope>
    <source>
        <strain evidence="1 2">DSM 19828</strain>
    </source>
</reference>
<dbReference type="RefSeq" id="WP_211345162.1">
    <property type="nucleotide sequence ID" value="NZ_BAABCI010000014.1"/>
</dbReference>
<name>A0A542EGC5_9MICO</name>
<comment type="caution">
    <text evidence="1">The sequence shown here is derived from an EMBL/GenBank/DDBJ whole genome shotgun (WGS) entry which is preliminary data.</text>
</comment>
<dbReference type="EMBL" id="VFMO01000001">
    <property type="protein sequence ID" value="TQJ14392.1"/>
    <property type="molecule type" value="Genomic_DNA"/>
</dbReference>